<keyword evidence="1 5" id="KW-0436">Ligase</keyword>
<reference evidence="5 6" key="1">
    <citation type="submission" date="2018-06" db="EMBL/GenBank/DDBJ databases">
        <authorList>
            <consortium name="Pathogen Informatics"/>
            <person name="Doyle S."/>
        </authorList>
    </citation>
    <scope>NUCLEOTIDE SEQUENCE [LARGE SCALE GENOMIC DNA]</scope>
    <source>
        <strain evidence="5 6">NCTC13645</strain>
    </source>
</reference>
<keyword evidence="3" id="KW-0067">ATP-binding</keyword>
<dbReference type="GO" id="GO:0047480">
    <property type="term" value="F:UDP-N-acetylmuramoyl-tripeptide-D-alanyl-D-alanine ligase activity"/>
    <property type="evidence" value="ECO:0007669"/>
    <property type="project" value="UniProtKB-EC"/>
</dbReference>
<sequence>MIAAIGATKYNTVKTPANFNNEIGVPTTILAMDEQTELLVLEMGMDHPGDLDKLSKLVHPDIAV</sequence>
<dbReference type="InterPro" id="IPR036565">
    <property type="entry name" value="Mur-like_cat_sf"/>
</dbReference>
<dbReference type="EMBL" id="UHIV01000005">
    <property type="protein sequence ID" value="SUP61038.1"/>
    <property type="molecule type" value="Genomic_DNA"/>
</dbReference>
<dbReference type="AlphaFoldDB" id="A0A380P811"/>
<feature type="domain" description="Mur ligase central" evidence="4">
    <location>
        <begin position="1"/>
        <end position="64"/>
    </location>
</feature>
<dbReference type="EC" id="6.3.2.10" evidence="5"/>
<dbReference type="GO" id="GO:0005524">
    <property type="term" value="F:ATP binding"/>
    <property type="evidence" value="ECO:0007669"/>
    <property type="project" value="UniProtKB-KW"/>
</dbReference>
<dbReference type="InterPro" id="IPR013221">
    <property type="entry name" value="Mur_ligase_cen"/>
</dbReference>
<dbReference type="Proteomes" id="UP000254621">
    <property type="component" value="Unassembled WGS sequence"/>
</dbReference>
<evidence type="ECO:0000256" key="1">
    <source>
        <dbReference type="ARBA" id="ARBA00022598"/>
    </source>
</evidence>
<evidence type="ECO:0000259" key="4">
    <source>
        <dbReference type="Pfam" id="PF08245"/>
    </source>
</evidence>
<dbReference type="Pfam" id="PF08245">
    <property type="entry name" value="Mur_ligase_M"/>
    <property type="match status" value="1"/>
</dbReference>
<evidence type="ECO:0000313" key="5">
    <source>
        <dbReference type="EMBL" id="SUP61038.1"/>
    </source>
</evidence>
<proteinExistence type="predicted"/>
<evidence type="ECO:0000256" key="3">
    <source>
        <dbReference type="ARBA" id="ARBA00022840"/>
    </source>
</evidence>
<evidence type="ECO:0000313" key="6">
    <source>
        <dbReference type="Proteomes" id="UP000254621"/>
    </source>
</evidence>
<name>A0A380P811_WEIVI</name>
<protein>
    <submittedName>
        <fullName evidence="5">UDP-N-acetylmuramoyl-tripeptide--D-alanyl-D-alanine ligase</fullName>
        <ecNumber evidence="5">6.3.2.10</ecNumber>
    </submittedName>
</protein>
<keyword evidence="2" id="KW-0547">Nucleotide-binding</keyword>
<gene>
    <name evidence="5" type="primary">murF</name>
    <name evidence="5" type="ORF">NCTC13645_02161</name>
</gene>
<dbReference type="PANTHER" id="PTHR43024:SF1">
    <property type="entry name" value="UDP-N-ACETYLMURAMOYL-TRIPEPTIDE--D-ALANYL-D-ALANINE LIGASE"/>
    <property type="match status" value="1"/>
</dbReference>
<organism evidence="5 6">
    <name type="scientific">Weissella viridescens</name>
    <name type="common">Lactobacillus viridescens</name>
    <dbReference type="NCBI Taxonomy" id="1629"/>
    <lineage>
        <taxon>Bacteria</taxon>
        <taxon>Bacillati</taxon>
        <taxon>Bacillota</taxon>
        <taxon>Bacilli</taxon>
        <taxon>Lactobacillales</taxon>
        <taxon>Lactobacillaceae</taxon>
        <taxon>Weissella</taxon>
    </lineage>
</organism>
<dbReference type="SUPFAM" id="SSF53623">
    <property type="entry name" value="MurD-like peptide ligases, catalytic domain"/>
    <property type="match status" value="1"/>
</dbReference>
<dbReference type="Gene3D" id="3.40.1190.10">
    <property type="entry name" value="Mur-like, catalytic domain"/>
    <property type="match status" value="1"/>
</dbReference>
<dbReference type="PANTHER" id="PTHR43024">
    <property type="entry name" value="UDP-N-ACETYLMURAMOYL-TRIPEPTIDE--D-ALANYL-D-ALANINE LIGASE"/>
    <property type="match status" value="1"/>
</dbReference>
<dbReference type="InterPro" id="IPR051046">
    <property type="entry name" value="MurCDEF_CellWall_CoF430Synth"/>
</dbReference>
<evidence type="ECO:0000256" key="2">
    <source>
        <dbReference type="ARBA" id="ARBA00022741"/>
    </source>
</evidence>
<accession>A0A380P811</accession>